<dbReference type="GO" id="GO:0046872">
    <property type="term" value="F:metal ion binding"/>
    <property type="evidence" value="ECO:0007669"/>
    <property type="project" value="UniProtKB-KW"/>
</dbReference>
<keyword evidence="3" id="KW-0479">Metal-binding</keyword>
<keyword evidence="2" id="KW-0645">Protease</keyword>
<dbReference type="InterPro" id="IPR011990">
    <property type="entry name" value="TPR-like_helical_dom_sf"/>
</dbReference>
<dbReference type="InterPro" id="IPR051156">
    <property type="entry name" value="Mito/Outer_Membr_Metalloprot"/>
</dbReference>
<dbReference type="AlphaFoldDB" id="A0A160TUW2"/>
<evidence type="ECO:0000256" key="1">
    <source>
        <dbReference type="ARBA" id="ARBA00001947"/>
    </source>
</evidence>
<feature type="domain" description="Peptidase M48" evidence="7">
    <location>
        <begin position="97"/>
        <end position="258"/>
    </location>
</feature>
<dbReference type="Gene3D" id="1.25.40.10">
    <property type="entry name" value="Tetratricopeptide repeat domain"/>
    <property type="match status" value="1"/>
</dbReference>
<protein>
    <recommendedName>
        <fullName evidence="7">Peptidase M48 domain-containing protein</fullName>
    </recommendedName>
</protein>
<name>A0A160TUW2_9ZZZZ</name>
<reference evidence="8" key="1">
    <citation type="submission" date="2015-10" db="EMBL/GenBank/DDBJ databases">
        <authorList>
            <person name="Gilbert D.G."/>
        </authorList>
    </citation>
    <scope>NUCLEOTIDE SEQUENCE</scope>
</reference>
<dbReference type="Pfam" id="PF14559">
    <property type="entry name" value="TPR_19"/>
    <property type="match status" value="1"/>
</dbReference>
<evidence type="ECO:0000256" key="5">
    <source>
        <dbReference type="ARBA" id="ARBA00022833"/>
    </source>
</evidence>
<evidence type="ECO:0000256" key="3">
    <source>
        <dbReference type="ARBA" id="ARBA00022723"/>
    </source>
</evidence>
<evidence type="ECO:0000256" key="6">
    <source>
        <dbReference type="ARBA" id="ARBA00023049"/>
    </source>
</evidence>
<dbReference type="Pfam" id="PF01435">
    <property type="entry name" value="Peptidase_M48"/>
    <property type="match status" value="1"/>
</dbReference>
<keyword evidence="5" id="KW-0862">Zinc</keyword>
<dbReference type="Gene3D" id="3.30.2010.10">
    <property type="entry name" value="Metalloproteases ('zincins'), catalytic domain"/>
    <property type="match status" value="1"/>
</dbReference>
<gene>
    <name evidence="8" type="ORF">MGWOODY_XGa1462</name>
</gene>
<dbReference type="PANTHER" id="PTHR22726:SF1">
    <property type="entry name" value="METALLOENDOPEPTIDASE OMA1, MITOCHONDRIAL"/>
    <property type="match status" value="1"/>
</dbReference>
<dbReference type="EMBL" id="CZRL01000097">
    <property type="protein sequence ID" value="CUS53490.1"/>
    <property type="molecule type" value="Genomic_DNA"/>
</dbReference>
<evidence type="ECO:0000259" key="7">
    <source>
        <dbReference type="Pfam" id="PF01435"/>
    </source>
</evidence>
<organism evidence="8">
    <name type="scientific">hydrothermal vent metagenome</name>
    <dbReference type="NCBI Taxonomy" id="652676"/>
    <lineage>
        <taxon>unclassified sequences</taxon>
        <taxon>metagenomes</taxon>
        <taxon>ecological metagenomes</taxon>
    </lineage>
</organism>
<keyword evidence="6" id="KW-0482">Metalloprotease</keyword>
<proteinExistence type="predicted"/>
<dbReference type="SUPFAM" id="SSF48452">
    <property type="entry name" value="TPR-like"/>
    <property type="match status" value="1"/>
</dbReference>
<evidence type="ECO:0000256" key="2">
    <source>
        <dbReference type="ARBA" id="ARBA00022670"/>
    </source>
</evidence>
<accession>A0A160TUW2</accession>
<dbReference type="PANTHER" id="PTHR22726">
    <property type="entry name" value="METALLOENDOPEPTIDASE OMA1"/>
    <property type="match status" value="1"/>
</dbReference>
<dbReference type="InterPro" id="IPR001915">
    <property type="entry name" value="Peptidase_M48"/>
</dbReference>
<dbReference type="GO" id="GO:0004222">
    <property type="term" value="F:metalloendopeptidase activity"/>
    <property type="evidence" value="ECO:0007669"/>
    <property type="project" value="InterPro"/>
</dbReference>
<comment type="cofactor">
    <cofactor evidence="1">
        <name>Zn(2+)</name>
        <dbReference type="ChEBI" id="CHEBI:29105"/>
    </cofactor>
</comment>
<keyword evidence="4" id="KW-0378">Hydrolase</keyword>
<evidence type="ECO:0000256" key="4">
    <source>
        <dbReference type="ARBA" id="ARBA00022801"/>
    </source>
</evidence>
<dbReference type="GO" id="GO:0016020">
    <property type="term" value="C:membrane"/>
    <property type="evidence" value="ECO:0007669"/>
    <property type="project" value="TreeGrafter"/>
</dbReference>
<sequence>MKPSFSKVLVQARFCLFFVALAVLRCPPVDGADLIRLDGDALKVVVTAEEQALGREFIRLARTSLRLIEDPLLVHGVARIGARLTQVLNVDPGIIGFHLVDNPAINGFAGPGGQIVLFTGLIATAETEAEFASVVAHELAHVTQRHLPRMIERARKRQIPATAGLIAGILLGGQAGAATMAATNAATLSDHLSYTRTFEREADAVGLRILSTAGYAPQAMARFLQRLVQDTRFQVNETPEYFRTHPLSLDRVAEIESRAVGHAQEATSQTQEYLLLRARALARYGVDAEHLIATFQSQAAADIPEVASAGRYGLLLSGLRTGAYNQSVELALSLRAQSPNNIFYVVGLAESLQAAGDLNNALELLAEAAATVPNDPVLASYYADMLIKAGKPDQAKPVIRAGLRALPHSMRLFKLLARAEGELGRTAESFQALAEYHYLSGDLQTALAKLTAALQHAQASAYLTASITARRTEILQEFEPKD</sequence>
<evidence type="ECO:0000313" key="8">
    <source>
        <dbReference type="EMBL" id="CUS53490.1"/>
    </source>
</evidence>
<dbReference type="GO" id="GO:0051603">
    <property type="term" value="P:proteolysis involved in protein catabolic process"/>
    <property type="evidence" value="ECO:0007669"/>
    <property type="project" value="TreeGrafter"/>
</dbReference>